<name>A0ACD2ZY53_9AGAR</name>
<sequence>MFGRVREANVTRNDLDWLTQTPWGEHTPENYSIVHAQKVLDDDRYGFKDVKDRILEFLAVGKRRRTVEEKTIYVLLVHQIIQVLKRVEPENPLALIDEVNKIRQINSDPASALSEMLDPEQNNTFLNHYMDVPVDLSHVLFVCTSKSPFVHLRVSLMITSSMDNLDTIPAPLLDGMEVLEVSGYVSEEKAVFAQEYLGPQASDASGLKGADVKLDREAVNVLIKYYCRESGVQNFKKHIDKIYLKAALNLVRDLGEDAIRCRLHIGVGVE</sequence>
<evidence type="ECO:0000313" key="2">
    <source>
        <dbReference type="Proteomes" id="UP000308600"/>
    </source>
</evidence>
<dbReference type="EMBL" id="ML209488">
    <property type="protein sequence ID" value="TFK58273.1"/>
    <property type="molecule type" value="Genomic_DNA"/>
</dbReference>
<organism evidence="1 2">
    <name type="scientific">Pluteus cervinus</name>
    <dbReference type="NCBI Taxonomy" id="181527"/>
    <lineage>
        <taxon>Eukaryota</taxon>
        <taxon>Fungi</taxon>
        <taxon>Dikarya</taxon>
        <taxon>Basidiomycota</taxon>
        <taxon>Agaricomycotina</taxon>
        <taxon>Agaricomycetes</taxon>
        <taxon>Agaricomycetidae</taxon>
        <taxon>Agaricales</taxon>
        <taxon>Pluteineae</taxon>
        <taxon>Pluteaceae</taxon>
        <taxon>Pluteus</taxon>
    </lineage>
</organism>
<protein>
    <submittedName>
        <fullName evidence="1">Uncharacterized protein</fullName>
    </submittedName>
</protein>
<gene>
    <name evidence="1" type="ORF">BDN72DRAFT_906898</name>
</gene>
<dbReference type="Proteomes" id="UP000308600">
    <property type="component" value="Unassembled WGS sequence"/>
</dbReference>
<accession>A0ACD2ZY53</accession>
<keyword evidence="2" id="KW-1185">Reference proteome</keyword>
<evidence type="ECO:0000313" key="1">
    <source>
        <dbReference type="EMBL" id="TFK58273.1"/>
    </source>
</evidence>
<reference evidence="1 2" key="1">
    <citation type="journal article" date="2019" name="Nat. Ecol. Evol.">
        <title>Megaphylogeny resolves global patterns of mushroom evolution.</title>
        <authorList>
            <person name="Varga T."/>
            <person name="Krizsan K."/>
            <person name="Foldi C."/>
            <person name="Dima B."/>
            <person name="Sanchez-Garcia M."/>
            <person name="Sanchez-Ramirez S."/>
            <person name="Szollosi G.J."/>
            <person name="Szarkandi J.G."/>
            <person name="Papp V."/>
            <person name="Albert L."/>
            <person name="Andreopoulos W."/>
            <person name="Angelini C."/>
            <person name="Antonin V."/>
            <person name="Barry K.W."/>
            <person name="Bougher N.L."/>
            <person name="Buchanan P."/>
            <person name="Buyck B."/>
            <person name="Bense V."/>
            <person name="Catcheside P."/>
            <person name="Chovatia M."/>
            <person name="Cooper J."/>
            <person name="Damon W."/>
            <person name="Desjardin D."/>
            <person name="Finy P."/>
            <person name="Geml J."/>
            <person name="Haridas S."/>
            <person name="Hughes K."/>
            <person name="Justo A."/>
            <person name="Karasinski D."/>
            <person name="Kautmanova I."/>
            <person name="Kiss B."/>
            <person name="Kocsube S."/>
            <person name="Kotiranta H."/>
            <person name="LaButti K.M."/>
            <person name="Lechner B.E."/>
            <person name="Liimatainen K."/>
            <person name="Lipzen A."/>
            <person name="Lukacs Z."/>
            <person name="Mihaltcheva S."/>
            <person name="Morgado L.N."/>
            <person name="Niskanen T."/>
            <person name="Noordeloos M.E."/>
            <person name="Ohm R.A."/>
            <person name="Ortiz-Santana B."/>
            <person name="Ovrebo C."/>
            <person name="Racz N."/>
            <person name="Riley R."/>
            <person name="Savchenko A."/>
            <person name="Shiryaev A."/>
            <person name="Soop K."/>
            <person name="Spirin V."/>
            <person name="Szebenyi C."/>
            <person name="Tomsovsky M."/>
            <person name="Tulloss R.E."/>
            <person name="Uehling J."/>
            <person name="Grigoriev I.V."/>
            <person name="Vagvolgyi C."/>
            <person name="Papp T."/>
            <person name="Martin F.M."/>
            <person name="Miettinen O."/>
            <person name="Hibbett D.S."/>
            <person name="Nagy L.G."/>
        </authorList>
    </citation>
    <scope>NUCLEOTIDE SEQUENCE [LARGE SCALE GENOMIC DNA]</scope>
    <source>
        <strain evidence="1 2">NL-1719</strain>
    </source>
</reference>
<proteinExistence type="predicted"/>